<comment type="pathway">
    <text evidence="4 12">Purine metabolism; AMP biosynthesis via salvage pathway; AMP from adenine: step 1/1.</text>
</comment>
<keyword evidence="8 12" id="KW-0963">Cytoplasm</keyword>
<evidence type="ECO:0000256" key="5">
    <source>
        <dbReference type="ARBA" id="ARBA00008391"/>
    </source>
</evidence>
<evidence type="ECO:0000256" key="3">
    <source>
        <dbReference type="ARBA" id="ARBA00004496"/>
    </source>
</evidence>
<name>A0AA96VAU3_9EURY</name>
<dbReference type="HAMAP" id="MF_00004">
    <property type="entry name" value="Aden_phosphoribosyltr"/>
    <property type="match status" value="1"/>
</dbReference>
<comment type="catalytic activity">
    <reaction evidence="1 12">
        <text>AMP + diphosphate = 5-phospho-alpha-D-ribose 1-diphosphate + adenine</text>
        <dbReference type="Rhea" id="RHEA:16609"/>
        <dbReference type="ChEBI" id="CHEBI:16708"/>
        <dbReference type="ChEBI" id="CHEBI:33019"/>
        <dbReference type="ChEBI" id="CHEBI:58017"/>
        <dbReference type="ChEBI" id="CHEBI:456215"/>
        <dbReference type="EC" id="2.4.2.7"/>
    </reaction>
</comment>
<dbReference type="GO" id="GO:0044209">
    <property type="term" value="P:AMP salvage"/>
    <property type="evidence" value="ECO:0007669"/>
    <property type="project" value="UniProtKB-UniRule"/>
</dbReference>
<dbReference type="InterPro" id="IPR029057">
    <property type="entry name" value="PRTase-like"/>
</dbReference>
<dbReference type="AlphaFoldDB" id="A0AA96VAU3"/>
<dbReference type="NCBIfam" id="NF002634">
    <property type="entry name" value="PRK02304.1-3"/>
    <property type="match status" value="1"/>
</dbReference>
<dbReference type="GO" id="GO:0016208">
    <property type="term" value="F:AMP binding"/>
    <property type="evidence" value="ECO:0007669"/>
    <property type="project" value="TreeGrafter"/>
</dbReference>
<evidence type="ECO:0000256" key="9">
    <source>
        <dbReference type="ARBA" id="ARBA00022676"/>
    </source>
</evidence>
<dbReference type="InterPro" id="IPR005764">
    <property type="entry name" value="Ade_phspho_trans"/>
</dbReference>
<dbReference type="InterPro" id="IPR050054">
    <property type="entry name" value="UPRTase/APRTase"/>
</dbReference>
<dbReference type="FunFam" id="3.40.50.2020:FF:000004">
    <property type="entry name" value="Adenine phosphoribosyltransferase"/>
    <property type="match status" value="1"/>
</dbReference>
<evidence type="ECO:0000256" key="2">
    <source>
        <dbReference type="ARBA" id="ARBA00003968"/>
    </source>
</evidence>
<protein>
    <recommendedName>
        <fullName evidence="7 12">Adenine phosphoribosyltransferase</fullName>
        <shortName evidence="12">APRT</shortName>
        <ecNumber evidence="7 12">2.4.2.7</ecNumber>
    </recommendedName>
</protein>
<dbReference type="PANTHER" id="PTHR32315">
    <property type="entry name" value="ADENINE PHOSPHORIBOSYLTRANSFERASE"/>
    <property type="match status" value="1"/>
</dbReference>
<dbReference type="GO" id="GO:0005737">
    <property type="term" value="C:cytoplasm"/>
    <property type="evidence" value="ECO:0007669"/>
    <property type="project" value="UniProtKB-SubCell"/>
</dbReference>
<evidence type="ECO:0000256" key="8">
    <source>
        <dbReference type="ARBA" id="ARBA00022490"/>
    </source>
</evidence>
<dbReference type="NCBIfam" id="TIGR01090">
    <property type="entry name" value="apt"/>
    <property type="match status" value="1"/>
</dbReference>
<dbReference type="Gene3D" id="3.40.50.2020">
    <property type="match status" value="1"/>
</dbReference>
<reference evidence="14 15" key="1">
    <citation type="submission" date="2023-07" db="EMBL/GenBank/DDBJ databases">
        <title>Closed genoem sequence of Methanosarcinaceae archaeon Ac7.</title>
        <authorList>
            <person name="Poehlein A."/>
            <person name="Protasov E."/>
            <person name="Platt K."/>
            <person name="Reeh H."/>
            <person name="Daniel R."/>
            <person name="Brune A."/>
        </authorList>
    </citation>
    <scope>NUCLEOTIDE SEQUENCE [LARGE SCALE GENOMIC DNA]</scope>
    <source>
        <strain evidence="14 15">Ac7</strain>
    </source>
</reference>
<comment type="subunit">
    <text evidence="6 12">Homodimer.</text>
</comment>
<dbReference type="EC" id="2.4.2.7" evidence="7 12"/>
<comment type="subcellular location">
    <subcellularLocation>
        <location evidence="3 12">Cytoplasm</location>
    </subcellularLocation>
</comment>
<dbReference type="Pfam" id="PF00156">
    <property type="entry name" value="Pribosyltran"/>
    <property type="match status" value="1"/>
</dbReference>
<dbReference type="GeneID" id="89229355"/>
<comment type="function">
    <text evidence="2 12">Catalyzes a salvage reaction resulting in the formation of AMP, that is energically less costly than de novo synthesis.</text>
</comment>
<evidence type="ECO:0000313" key="14">
    <source>
        <dbReference type="EMBL" id="WNY24706.1"/>
    </source>
</evidence>
<dbReference type="Proteomes" id="UP001303587">
    <property type="component" value="Chromosome"/>
</dbReference>
<dbReference type="PANTHER" id="PTHR32315:SF3">
    <property type="entry name" value="ADENINE PHOSPHORIBOSYLTRANSFERASE"/>
    <property type="match status" value="1"/>
</dbReference>
<sequence length="174" mass="18952">MDLKEKVRIIDGFPFAGISFKDITPLLSDPDVYMETVNQLEKLVQNLDEKPDIIVAPESRGFFFGIPLAFKMGIGFVPARKPGKLPCEVVSQEYTLEYGTNAIEMHKDAVGPGTKVLIIDDLIATGGTLLATAQLVEKMGGRIVGMAAVIELTDIGGHEKLKKYNPIALISYPC</sequence>
<evidence type="ECO:0000256" key="6">
    <source>
        <dbReference type="ARBA" id="ARBA00011738"/>
    </source>
</evidence>
<feature type="domain" description="Phosphoribosyltransferase" evidence="13">
    <location>
        <begin position="39"/>
        <end position="154"/>
    </location>
</feature>
<keyword evidence="10 12" id="KW-0808">Transferase</keyword>
<evidence type="ECO:0000256" key="7">
    <source>
        <dbReference type="ARBA" id="ARBA00011893"/>
    </source>
</evidence>
<organism evidence="14 15">
    <name type="scientific">Methanolapillus millepedarum</name>
    <dbReference type="NCBI Taxonomy" id="3028296"/>
    <lineage>
        <taxon>Archaea</taxon>
        <taxon>Methanobacteriati</taxon>
        <taxon>Methanobacteriota</taxon>
        <taxon>Stenosarchaea group</taxon>
        <taxon>Methanomicrobia</taxon>
        <taxon>Methanosarcinales</taxon>
        <taxon>Methanosarcinaceae</taxon>
        <taxon>Methanolapillus</taxon>
    </lineage>
</organism>
<dbReference type="GO" id="GO:0006168">
    <property type="term" value="P:adenine salvage"/>
    <property type="evidence" value="ECO:0007669"/>
    <property type="project" value="InterPro"/>
</dbReference>
<dbReference type="CDD" id="cd06223">
    <property type="entry name" value="PRTases_typeI"/>
    <property type="match status" value="1"/>
</dbReference>
<evidence type="ECO:0000259" key="13">
    <source>
        <dbReference type="Pfam" id="PF00156"/>
    </source>
</evidence>
<gene>
    <name evidence="14" type="primary">apt_1</name>
    <name evidence="12" type="synonym">apt</name>
    <name evidence="14" type="ORF">MsAc7_02300</name>
</gene>
<evidence type="ECO:0000256" key="4">
    <source>
        <dbReference type="ARBA" id="ARBA00004659"/>
    </source>
</evidence>
<keyword evidence="15" id="KW-1185">Reference proteome</keyword>
<evidence type="ECO:0000256" key="1">
    <source>
        <dbReference type="ARBA" id="ARBA00000868"/>
    </source>
</evidence>
<dbReference type="GO" id="GO:0006166">
    <property type="term" value="P:purine ribonucleoside salvage"/>
    <property type="evidence" value="ECO:0007669"/>
    <property type="project" value="UniProtKB-UniRule"/>
</dbReference>
<dbReference type="InterPro" id="IPR000836">
    <property type="entry name" value="PRTase_dom"/>
</dbReference>
<dbReference type="GO" id="GO:0002055">
    <property type="term" value="F:adenine binding"/>
    <property type="evidence" value="ECO:0007669"/>
    <property type="project" value="TreeGrafter"/>
</dbReference>
<dbReference type="GO" id="GO:0003999">
    <property type="term" value="F:adenine phosphoribosyltransferase activity"/>
    <property type="evidence" value="ECO:0007669"/>
    <property type="project" value="UniProtKB-UniRule"/>
</dbReference>
<dbReference type="NCBIfam" id="NF002633">
    <property type="entry name" value="PRK02304.1-2"/>
    <property type="match status" value="1"/>
</dbReference>
<dbReference type="SUPFAM" id="SSF53271">
    <property type="entry name" value="PRTase-like"/>
    <property type="match status" value="1"/>
</dbReference>
<keyword evidence="11 12" id="KW-0660">Purine salvage</keyword>
<dbReference type="EMBL" id="CP131060">
    <property type="protein sequence ID" value="WNY24706.1"/>
    <property type="molecule type" value="Genomic_DNA"/>
</dbReference>
<keyword evidence="9 12" id="KW-0328">Glycosyltransferase</keyword>
<dbReference type="RefSeq" id="WP_338102780.1">
    <property type="nucleotide sequence ID" value="NZ_CP131060.1"/>
</dbReference>
<evidence type="ECO:0000313" key="15">
    <source>
        <dbReference type="Proteomes" id="UP001303587"/>
    </source>
</evidence>
<comment type="similarity">
    <text evidence="5 12">Belongs to the purine/pyrimidine phosphoribosyltransferase family.</text>
</comment>
<evidence type="ECO:0000256" key="11">
    <source>
        <dbReference type="ARBA" id="ARBA00022726"/>
    </source>
</evidence>
<proteinExistence type="inferred from homology"/>
<accession>A0AA96VAU3</accession>
<dbReference type="NCBIfam" id="NF002636">
    <property type="entry name" value="PRK02304.1-5"/>
    <property type="match status" value="1"/>
</dbReference>
<evidence type="ECO:0000256" key="10">
    <source>
        <dbReference type="ARBA" id="ARBA00022679"/>
    </source>
</evidence>
<evidence type="ECO:0000256" key="12">
    <source>
        <dbReference type="HAMAP-Rule" id="MF_00004"/>
    </source>
</evidence>